<dbReference type="AlphaFoldDB" id="A0A4S4M122"/>
<dbReference type="InterPro" id="IPR018466">
    <property type="entry name" value="Kre9/Knh1-like_N"/>
</dbReference>
<feature type="chain" id="PRO_5020600116" description="Yeast cell wall synthesis Kre9/Knh1-like N-terminal domain-containing protein" evidence="2">
    <location>
        <begin position="17"/>
        <end position="159"/>
    </location>
</feature>
<dbReference type="Proteomes" id="UP000310158">
    <property type="component" value="Unassembled WGS sequence"/>
</dbReference>
<dbReference type="EMBL" id="SGPL01000072">
    <property type="protein sequence ID" value="THH18545.1"/>
    <property type="molecule type" value="Genomic_DNA"/>
</dbReference>
<feature type="signal peptide" evidence="2">
    <location>
        <begin position="1"/>
        <end position="16"/>
    </location>
</feature>
<dbReference type="PANTHER" id="PTHR35185:SF1">
    <property type="entry name" value="UPF0619 GPI-ANCHORED MEMBRANE PROTEIN C1322.10"/>
    <property type="match status" value="1"/>
</dbReference>
<comment type="caution">
    <text evidence="4">The sequence shown here is derived from an EMBL/GenBank/DDBJ whole genome shotgun (WGS) entry which is preliminary data.</text>
</comment>
<proteinExistence type="predicted"/>
<accession>A0A4S4M122</accession>
<keyword evidence="1 2" id="KW-0732">Signal</keyword>
<keyword evidence="5" id="KW-1185">Reference proteome</keyword>
<evidence type="ECO:0000256" key="1">
    <source>
        <dbReference type="ARBA" id="ARBA00022729"/>
    </source>
</evidence>
<dbReference type="Pfam" id="PF10342">
    <property type="entry name" value="Kre9_KNH"/>
    <property type="match status" value="1"/>
</dbReference>
<evidence type="ECO:0000313" key="4">
    <source>
        <dbReference type="EMBL" id="THH18545.1"/>
    </source>
</evidence>
<reference evidence="4 5" key="1">
    <citation type="submission" date="2019-02" db="EMBL/GenBank/DDBJ databases">
        <title>Genome sequencing of the rare red list fungi Bondarzewia mesenterica.</title>
        <authorList>
            <person name="Buettner E."/>
            <person name="Kellner H."/>
        </authorList>
    </citation>
    <scope>NUCLEOTIDE SEQUENCE [LARGE SCALE GENOMIC DNA]</scope>
    <source>
        <strain evidence="4 5">DSM 108281</strain>
    </source>
</reference>
<dbReference type="OrthoDB" id="5316007at2759"/>
<evidence type="ECO:0000259" key="3">
    <source>
        <dbReference type="Pfam" id="PF10342"/>
    </source>
</evidence>
<dbReference type="InterPro" id="IPR052479">
    <property type="entry name" value="GPI-anchor_Adhesion_Reg"/>
</dbReference>
<protein>
    <recommendedName>
        <fullName evidence="3">Yeast cell wall synthesis Kre9/Knh1-like N-terminal domain-containing protein</fullName>
    </recommendedName>
</protein>
<organism evidence="4 5">
    <name type="scientific">Bondarzewia mesenterica</name>
    <dbReference type="NCBI Taxonomy" id="1095465"/>
    <lineage>
        <taxon>Eukaryota</taxon>
        <taxon>Fungi</taxon>
        <taxon>Dikarya</taxon>
        <taxon>Basidiomycota</taxon>
        <taxon>Agaricomycotina</taxon>
        <taxon>Agaricomycetes</taxon>
        <taxon>Russulales</taxon>
        <taxon>Bondarzewiaceae</taxon>
        <taxon>Bondarzewia</taxon>
    </lineage>
</organism>
<feature type="domain" description="Yeast cell wall synthesis Kre9/Knh1-like N-terminal" evidence="3">
    <location>
        <begin position="22"/>
        <end position="132"/>
    </location>
</feature>
<gene>
    <name evidence="4" type="ORF">EW146_g2455</name>
</gene>
<name>A0A4S4M122_9AGAM</name>
<dbReference type="PANTHER" id="PTHR35185">
    <property type="entry name" value="SERINE/THREONINE-RICH PROTEIN ADG2-RELATED"/>
    <property type="match status" value="1"/>
</dbReference>
<evidence type="ECO:0000256" key="2">
    <source>
        <dbReference type="SAM" id="SignalP"/>
    </source>
</evidence>
<evidence type="ECO:0000313" key="5">
    <source>
        <dbReference type="Proteomes" id="UP000310158"/>
    </source>
</evidence>
<sequence>MRVVLAILSLVASTFAYQINRPNDEEGWKSHGPISIAWDRVDTDPEYFTIVLYNDARSFPHHARNRSLTYRLLHIQKRQTLQTLAPRVDGKMKKIVIYPTGSLPVGEGFQVNFVKDPDHVHTILAQSKRFKIEPSKEHNYKRLLGSLPGVGALGSLVPV</sequence>